<accession>A0A9W7SZ32</accession>
<name>A0A9W7SZ32_9PEZI</name>
<dbReference type="OrthoDB" id="3835462at2759"/>
<reference evidence="1 2" key="2">
    <citation type="journal article" date="2021" name="Curr. Genet.">
        <title>Genetic response to nitrogen starvation in the aggressive Eucalyptus foliar pathogen Teratosphaeria destructans.</title>
        <authorList>
            <person name="Havenga M."/>
            <person name="Wingfield B.D."/>
            <person name="Wingfield M.J."/>
            <person name="Dreyer L.L."/>
            <person name="Roets F."/>
            <person name="Aylward J."/>
        </authorList>
    </citation>
    <scope>NUCLEOTIDE SEQUENCE [LARGE SCALE GENOMIC DNA]</scope>
    <source>
        <strain evidence="1">CMW44962</strain>
    </source>
</reference>
<dbReference type="AlphaFoldDB" id="A0A9W7SZ32"/>
<reference evidence="1 2" key="1">
    <citation type="journal article" date="2018" name="IMA Fungus">
        <title>IMA Genome-F 10: Nine draft genome sequences of Claviceps purpurea s.lat., including C. arundinis, C. humidiphila, and C. cf. spartinae, pseudomolecules for the pitch canker pathogen Fusarium circinatum, draft genome of Davidsoniella eucalypti, Grosmannia galeiformis, Quambalaria eucalypti, and Teratosphaeria destructans.</title>
        <authorList>
            <person name="Wingfield B.D."/>
            <person name="Liu M."/>
            <person name="Nguyen H.D."/>
            <person name="Lane F.A."/>
            <person name="Morgan S.W."/>
            <person name="De Vos L."/>
            <person name="Wilken P.M."/>
            <person name="Duong T.A."/>
            <person name="Aylward J."/>
            <person name="Coetzee M.P."/>
            <person name="Dadej K."/>
            <person name="De Beer Z.W."/>
            <person name="Findlay W."/>
            <person name="Havenga M."/>
            <person name="Kolarik M."/>
            <person name="Menzies J.G."/>
            <person name="Naidoo K."/>
            <person name="Pochopski O."/>
            <person name="Shoukouhi P."/>
            <person name="Santana Q.C."/>
            <person name="Seifert K.A."/>
            <person name="Soal N."/>
            <person name="Steenkamp E.T."/>
            <person name="Tatham C.T."/>
            <person name="van der Nest M.A."/>
            <person name="Wingfield M.J."/>
        </authorList>
    </citation>
    <scope>NUCLEOTIDE SEQUENCE [LARGE SCALE GENOMIC DNA]</scope>
    <source>
        <strain evidence="1">CMW44962</strain>
    </source>
</reference>
<protein>
    <submittedName>
        <fullName evidence="1">Uncharacterized protein</fullName>
    </submittedName>
</protein>
<gene>
    <name evidence="1" type="ORF">Tdes44962_MAKER01473</name>
</gene>
<proteinExistence type="predicted"/>
<dbReference type="EMBL" id="RIBY02000335">
    <property type="protein sequence ID" value="KAH9844440.1"/>
    <property type="molecule type" value="Genomic_DNA"/>
</dbReference>
<evidence type="ECO:0000313" key="2">
    <source>
        <dbReference type="Proteomes" id="UP001138500"/>
    </source>
</evidence>
<evidence type="ECO:0000313" key="1">
    <source>
        <dbReference type="EMBL" id="KAH9844440.1"/>
    </source>
</evidence>
<organism evidence="1 2">
    <name type="scientific">Teratosphaeria destructans</name>
    <dbReference type="NCBI Taxonomy" id="418781"/>
    <lineage>
        <taxon>Eukaryota</taxon>
        <taxon>Fungi</taxon>
        <taxon>Dikarya</taxon>
        <taxon>Ascomycota</taxon>
        <taxon>Pezizomycotina</taxon>
        <taxon>Dothideomycetes</taxon>
        <taxon>Dothideomycetidae</taxon>
        <taxon>Mycosphaerellales</taxon>
        <taxon>Teratosphaeriaceae</taxon>
        <taxon>Teratosphaeria</taxon>
    </lineage>
</organism>
<comment type="caution">
    <text evidence="1">The sequence shown here is derived from an EMBL/GenBank/DDBJ whole genome shotgun (WGS) entry which is preliminary data.</text>
</comment>
<keyword evidence="2" id="KW-1185">Reference proteome</keyword>
<sequence length="224" mass="24994">MEEELAKLGSWEPYTLANGEQGKIIADIELTTHPTYNNSISAWVEAIFSKQVLLEGGDYGPKIEIGYCIAHLINARPTADTFKSDLLDADLGYTETRKVMQTLYTAGGARRRQFRDFADMLAVDRILHLDTFIMLAHSRGTGLGRMALDFFHRLMRKLPDPYAFAGTVVLSPGKVEDQDYGGQSDQEIENGLIDFYSKSGYVVLVRGDRNSKVNMSLSVMGRTI</sequence>
<dbReference type="Proteomes" id="UP001138500">
    <property type="component" value="Unassembled WGS sequence"/>
</dbReference>